<reference evidence="5 6" key="1">
    <citation type="submission" date="2024-02" db="EMBL/GenBank/DDBJ databases">
        <title>Seven novel Bacillus-like species.</title>
        <authorList>
            <person name="Liu G."/>
        </authorList>
    </citation>
    <scope>NUCLEOTIDE SEQUENCE [LARGE SCALE GENOMIC DNA]</scope>
    <source>
        <strain evidence="5 6">FJAT-52991</strain>
        <plasmid evidence="5 6">unnamed2</plasmid>
    </source>
</reference>
<dbReference type="RefSeq" id="WP_338754957.1">
    <property type="nucleotide sequence ID" value="NZ_CP147406.1"/>
</dbReference>
<dbReference type="Pfam" id="PF20148">
    <property type="entry name" value="DUF6531"/>
    <property type="match status" value="1"/>
</dbReference>
<dbReference type="PANTHER" id="PTHR32305:SF15">
    <property type="entry name" value="PROTEIN RHSA-RELATED"/>
    <property type="match status" value="1"/>
</dbReference>
<feature type="domain" description="DUF6531" evidence="3">
    <location>
        <begin position="377"/>
        <end position="450"/>
    </location>
</feature>
<dbReference type="Pfam" id="PF25023">
    <property type="entry name" value="TEN_YD-shell"/>
    <property type="match status" value="1"/>
</dbReference>
<dbReference type="Gene3D" id="2.180.10.10">
    <property type="entry name" value="RHS repeat-associated core"/>
    <property type="match status" value="3"/>
</dbReference>
<evidence type="ECO:0000313" key="6">
    <source>
        <dbReference type="Proteomes" id="UP001387364"/>
    </source>
</evidence>
<dbReference type="Pfam" id="PF06848">
    <property type="entry name" value="Disaggr_repeat"/>
    <property type="match status" value="1"/>
</dbReference>
<protein>
    <submittedName>
        <fullName evidence="5">DNRLRE domain-containing protein</fullName>
    </submittedName>
</protein>
<dbReference type="InterPro" id="IPR050708">
    <property type="entry name" value="T6SS_VgrG/RHS"/>
</dbReference>
<evidence type="ECO:0000259" key="3">
    <source>
        <dbReference type="Pfam" id="PF20148"/>
    </source>
</evidence>
<dbReference type="InterPro" id="IPR031325">
    <property type="entry name" value="RHS_repeat"/>
</dbReference>
<evidence type="ECO:0000256" key="1">
    <source>
        <dbReference type="ARBA" id="ARBA00022737"/>
    </source>
</evidence>
<gene>
    <name evidence="5" type="ORF">WDJ61_18870</name>
</gene>
<dbReference type="InterPro" id="IPR056823">
    <property type="entry name" value="TEN-like_YD-shell"/>
</dbReference>
<geneLocation type="plasmid" evidence="5 6">
    <name>unnamed2</name>
</geneLocation>
<dbReference type="InterPro" id="IPR010671">
    <property type="entry name" value="Disaggr-rel_dom"/>
</dbReference>
<feature type="domain" description="Disaggregatase-related" evidence="2">
    <location>
        <begin position="200"/>
        <end position="340"/>
    </location>
</feature>
<dbReference type="Pfam" id="PF05593">
    <property type="entry name" value="RHS_repeat"/>
    <property type="match status" value="3"/>
</dbReference>
<proteinExistence type="predicted"/>
<evidence type="ECO:0000313" key="5">
    <source>
        <dbReference type="EMBL" id="WXB95066.1"/>
    </source>
</evidence>
<name>A0ABZ2NBF0_9BACI</name>
<keyword evidence="5" id="KW-0614">Plasmid</keyword>
<dbReference type="InterPro" id="IPR045351">
    <property type="entry name" value="DUF6531"/>
</dbReference>
<dbReference type="PANTHER" id="PTHR32305">
    <property type="match status" value="1"/>
</dbReference>
<dbReference type="Proteomes" id="UP001387364">
    <property type="component" value="Plasmid unnamed2"/>
</dbReference>
<sequence>MPTDKKGKAPNHASAKVNKNSVTYQEAFDDTDLTYTVGNQKVKEDILLKEKPQPDEVISYSFAIDLKGLTYQVEEDGRVLFKDKKTKKPLYYLEKPYMYDSFTPEGFVSFSDTSIPEGATSYDVDMNIRKKGHQLLVDIIPDQKWILDDSRVYPVTIDPTIAKYQPVTELIDTNIRSASPTQTGGADLELGAGLHKNSTTTNVIRSLLKFDIPDFPAGVRVLDAELNLWASSVWNDTPVQLDLYPMASDWQENYATWNRRTSSALWTTNGGDYHPTKFSSQNVGALGSTLEDNHYKWSITPSYMEQILASPNQSLGFLLKSASEGTASYKKFYSGDNLNYAGYSPLLTITYVSNSRLGLEDYWTYNEQELADGQAYVNLGTGNGVVQFTDFDISGRGSSGISFERTYNTKASEVDAFGRGWSFTGSESITEMTADKTITYTDRDGTVHVFPYNATTGTYQSPAGTYLTLIKDGTDGYKLTDKYGNVSRFKKIAQDPETSGYTVAKLEYEQDRNGNTTAYTYDTKGNVRSITDASGRVMTISYDPWGISSVTFEGKKVTYHYTYEGQLKEVRKYKDSTNYVSTFFAYYPDGKMEKIVDANEKVTKLNYENGFIHSIEQPSTTGETIPVTEYAYNIATYTSEVTDPEGGVTKYKMNDNYVIQSITDPLGDTVEYMEMDANFNPKKIKDAEGNTTNNLYDSKGNVLEEKDPKGNTTTYTYDEYSNMKTMTDAKGTTTYIYNTKGDLISIKDPAGHLTQYEYDEYGNKTSTIFPDGSKEFYTYDQLNNYQKTAVDPLGRTTVTLTDAFGNVTSIKEPKGNTTSFTYDQRQLLTSVKDAKNDVTSYGYDENGNMTTITNAAGKIVNLTYNDQNQVTSRKEPMGETTFMSYDENGNVVSIRKPVDEGKIVTIQNEYDAVNQLKAVLTDGMKKWSYDYDGNGNVKQVTDETTQQTKVMEYDENGNLEKETKGSQSITYGYNGVNELTSAKQL</sequence>
<dbReference type="NCBIfam" id="TIGR01643">
    <property type="entry name" value="YD_repeat_2x"/>
    <property type="match status" value="7"/>
</dbReference>
<dbReference type="EMBL" id="CP147406">
    <property type="protein sequence ID" value="WXB95066.1"/>
    <property type="molecule type" value="Genomic_DNA"/>
</dbReference>
<evidence type="ECO:0000259" key="2">
    <source>
        <dbReference type="Pfam" id="PF06848"/>
    </source>
</evidence>
<keyword evidence="1" id="KW-0677">Repeat</keyword>
<dbReference type="InterPro" id="IPR006530">
    <property type="entry name" value="YD"/>
</dbReference>
<keyword evidence="6" id="KW-1185">Reference proteome</keyword>
<feature type="domain" description="Teneurin-like YD-shell" evidence="4">
    <location>
        <begin position="883"/>
        <end position="961"/>
    </location>
</feature>
<dbReference type="NCBIfam" id="NF033679">
    <property type="entry name" value="DNRLRE_dom"/>
    <property type="match status" value="1"/>
</dbReference>
<accession>A0ABZ2NBF0</accession>
<organism evidence="5 6">
    <name type="scientific">Bacillus kandeliae</name>
    <dbReference type="NCBI Taxonomy" id="3129297"/>
    <lineage>
        <taxon>Bacteria</taxon>
        <taxon>Bacillati</taxon>
        <taxon>Bacillota</taxon>
        <taxon>Bacilli</taxon>
        <taxon>Bacillales</taxon>
        <taxon>Bacillaceae</taxon>
        <taxon>Bacillus</taxon>
    </lineage>
</organism>
<evidence type="ECO:0000259" key="4">
    <source>
        <dbReference type="Pfam" id="PF25023"/>
    </source>
</evidence>